<reference evidence="1 2" key="2">
    <citation type="journal article" date="2008" name="Bioinformatics">
        <title>Assembly reconciliation.</title>
        <authorList>
            <person name="Zimin A.V."/>
            <person name="Smith D.R."/>
            <person name="Sutton G."/>
            <person name="Yorke J.A."/>
        </authorList>
    </citation>
    <scope>NUCLEOTIDE SEQUENCE [LARGE SCALE GENOMIC DNA]</scope>
    <source>
        <strain evidence="1 2">TSC#14021-0224.01</strain>
    </source>
</reference>
<evidence type="ECO:0000313" key="2">
    <source>
        <dbReference type="Proteomes" id="UP000008711"/>
    </source>
</evidence>
<organism evidence="1 2">
    <name type="scientific">Drosophila erecta</name>
    <name type="common">Fruit fly</name>
    <dbReference type="NCBI Taxonomy" id="7220"/>
    <lineage>
        <taxon>Eukaryota</taxon>
        <taxon>Metazoa</taxon>
        <taxon>Ecdysozoa</taxon>
        <taxon>Arthropoda</taxon>
        <taxon>Hexapoda</taxon>
        <taxon>Insecta</taxon>
        <taxon>Pterygota</taxon>
        <taxon>Neoptera</taxon>
        <taxon>Endopterygota</taxon>
        <taxon>Diptera</taxon>
        <taxon>Brachycera</taxon>
        <taxon>Muscomorpha</taxon>
        <taxon>Ephydroidea</taxon>
        <taxon>Drosophilidae</taxon>
        <taxon>Drosophila</taxon>
        <taxon>Sophophora</taxon>
    </lineage>
</organism>
<dbReference type="EMBL" id="CH954178">
    <property type="protein sequence ID" value="KQS44123.1"/>
    <property type="molecule type" value="Genomic_DNA"/>
</dbReference>
<gene>
    <name evidence="1" type="primary">Dere\GG26492</name>
    <name evidence="1" type="synonym">GG26492</name>
    <name evidence="1" type="ORF">Dere_GG26492</name>
</gene>
<proteinExistence type="predicted"/>
<dbReference type="AlphaFoldDB" id="A0A0Q5U5D2"/>
<accession>A0A0Q5U5D2</accession>
<protein>
    <submittedName>
        <fullName evidence="1">Uncharacterized protein</fullName>
    </submittedName>
</protein>
<sequence length="42" mass="5183">MKFKLEQGYLESCENVYNDLQRFTPRIRRFDKTIDSINRILM</sequence>
<dbReference type="Proteomes" id="UP000008711">
    <property type="component" value="Unassembled WGS sequence"/>
</dbReference>
<reference evidence="1 2" key="1">
    <citation type="journal article" date="2007" name="Nature">
        <title>Evolution of genes and genomes on the Drosophila phylogeny.</title>
        <authorList>
            <consortium name="Drosophila 12 Genomes Consortium"/>
            <person name="Clark A.G."/>
            <person name="Eisen M.B."/>
            <person name="Smith D.R."/>
            <person name="Bergman C.M."/>
            <person name="Oliver B."/>
            <person name="Markow T.A."/>
            <person name="Kaufman T.C."/>
            <person name="Kellis M."/>
            <person name="Gelbart W."/>
            <person name="Iyer V.N."/>
            <person name="Pollard D.A."/>
            <person name="Sackton T.B."/>
            <person name="Larracuente A.M."/>
            <person name="Singh N.D."/>
            <person name="Abad J.P."/>
            <person name="Abt D.N."/>
            <person name="Adryan B."/>
            <person name="Aguade M."/>
            <person name="Akashi H."/>
            <person name="Anderson W.W."/>
            <person name="Aquadro C.F."/>
            <person name="Ardell D.H."/>
            <person name="Arguello R."/>
            <person name="Artieri C.G."/>
            <person name="Barbash D.A."/>
            <person name="Barker D."/>
            <person name="Barsanti P."/>
            <person name="Batterham P."/>
            <person name="Batzoglou S."/>
            <person name="Begun D."/>
            <person name="Bhutkar A."/>
            <person name="Blanco E."/>
            <person name="Bosak S.A."/>
            <person name="Bradley R.K."/>
            <person name="Brand A.D."/>
            <person name="Brent M.R."/>
            <person name="Brooks A.N."/>
            <person name="Brown R.H."/>
            <person name="Butlin R.K."/>
            <person name="Caggese C."/>
            <person name="Calvi B.R."/>
            <person name="Bernardo de Carvalho A."/>
            <person name="Caspi A."/>
            <person name="Castrezana S."/>
            <person name="Celniker S.E."/>
            <person name="Chang J.L."/>
            <person name="Chapple C."/>
            <person name="Chatterji S."/>
            <person name="Chinwalla A."/>
            <person name="Civetta A."/>
            <person name="Clifton S.W."/>
            <person name="Comeron J.M."/>
            <person name="Costello J.C."/>
            <person name="Coyne J.A."/>
            <person name="Daub J."/>
            <person name="David R.G."/>
            <person name="Delcher A.L."/>
            <person name="Delehaunty K."/>
            <person name="Do C.B."/>
            <person name="Ebling H."/>
            <person name="Edwards K."/>
            <person name="Eickbush T."/>
            <person name="Evans J.D."/>
            <person name="Filipski A."/>
            <person name="Findeiss S."/>
            <person name="Freyhult E."/>
            <person name="Fulton L."/>
            <person name="Fulton R."/>
            <person name="Garcia A.C."/>
            <person name="Gardiner A."/>
            <person name="Garfield D.A."/>
            <person name="Garvin B.E."/>
            <person name="Gibson G."/>
            <person name="Gilbert D."/>
            <person name="Gnerre S."/>
            <person name="Godfrey J."/>
            <person name="Good R."/>
            <person name="Gotea V."/>
            <person name="Gravely B."/>
            <person name="Greenberg A.J."/>
            <person name="Griffiths-Jones S."/>
            <person name="Gross S."/>
            <person name="Guigo R."/>
            <person name="Gustafson E.A."/>
            <person name="Haerty W."/>
            <person name="Hahn M.W."/>
            <person name="Halligan D.L."/>
            <person name="Halpern A.L."/>
            <person name="Halter G.M."/>
            <person name="Han M.V."/>
            <person name="Heger A."/>
            <person name="Hillier L."/>
            <person name="Hinrichs A.S."/>
            <person name="Holmes I."/>
            <person name="Hoskins R.A."/>
            <person name="Hubisz M.J."/>
            <person name="Hultmark D."/>
            <person name="Huntley M.A."/>
            <person name="Jaffe D.B."/>
            <person name="Jagadeeshan S."/>
            <person name="Jeck W.R."/>
            <person name="Johnson J."/>
            <person name="Jones C.D."/>
            <person name="Jordan W.C."/>
            <person name="Karpen G.H."/>
            <person name="Kataoka E."/>
            <person name="Keightley P.D."/>
            <person name="Kheradpour P."/>
            <person name="Kirkness E.F."/>
            <person name="Koerich L.B."/>
            <person name="Kristiansen K."/>
            <person name="Kudrna D."/>
            <person name="Kulathinal R.J."/>
            <person name="Kumar S."/>
            <person name="Kwok R."/>
            <person name="Lander E."/>
            <person name="Langley C.H."/>
            <person name="Lapoint R."/>
            <person name="Lazzaro B.P."/>
            <person name="Lee S.J."/>
            <person name="Levesque L."/>
            <person name="Li R."/>
            <person name="Lin C.F."/>
            <person name="Lin M.F."/>
            <person name="Lindblad-Toh K."/>
            <person name="Llopart A."/>
            <person name="Long M."/>
            <person name="Low L."/>
            <person name="Lozovsky E."/>
            <person name="Lu J."/>
            <person name="Luo M."/>
            <person name="Machado C.A."/>
            <person name="Makalowski W."/>
            <person name="Marzo M."/>
            <person name="Matsuda M."/>
            <person name="Matzkin L."/>
            <person name="McAllister B."/>
            <person name="McBride C.S."/>
            <person name="McKernan B."/>
            <person name="McKernan K."/>
            <person name="Mendez-Lago M."/>
            <person name="Minx P."/>
            <person name="Mollenhauer M.U."/>
            <person name="Montooth K."/>
            <person name="Mount S.M."/>
            <person name="Mu X."/>
            <person name="Myers E."/>
            <person name="Negre B."/>
            <person name="Newfeld S."/>
            <person name="Nielsen R."/>
            <person name="Noor M.A."/>
            <person name="O'Grady P."/>
            <person name="Pachter L."/>
            <person name="Papaceit M."/>
            <person name="Parisi M.J."/>
            <person name="Parisi M."/>
            <person name="Parts L."/>
            <person name="Pedersen J.S."/>
            <person name="Pesole G."/>
            <person name="Phillippy A.M."/>
            <person name="Ponting C.P."/>
            <person name="Pop M."/>
            <person name="Porcelli D."/>
            <person name="Powell J.R."/>
            <person name="Prohaska S."/>
            <person name="Pruitt K."/>
            <person name="Puig M."/>
            <person name="Quesneville H."/>
            <person name="Ram K.R."/>
            <person name="Rand D."/>
            <person name="Rasmussen M.D."/>
            <person name="Reed L.K."/>
            <person name="Reenan R."/>
            <person name="Reily A."/>
            <person name="Remington K.A."/>
            <person name="Rieger T.T."/>
            <person name="Ritchie M.G."/>
            <person name="Robin C."/>
            <person name="Rogers Y.H."/>
            <person name="Rohde C."/>
            <person name="Rozas J."/>
            <person name="Rubenfield M.J."/>
            <person name="Ruiz A."/>
            <person name="Russo S."/>
            <person name="Salzberg S.L."/>
            <person name="Sanchez-Gracia A."/>
            <person name="Saranga D.J."/>
            <person name="Sato H."/>
            <person name="Schaeffer S.W."/>
            <person name="Schatz M.C."/>
            <person name="Schlenke T."/>
            <person name="Schwartz R."/>
            <person name="Segarra C."/>
            <person name="Singh R.S."/>
            <person name="Sirot L."/>
            <person name="Sirota M."/>
            <person name="Sisneros N.B."/>
            <person name="Smith C.D."/>
            <person name="Smith T.F."/>
            <person name="Spieth J."/>
            <person name="Stage D.E."/>
            <person name="Stark A."/>
            <person name="Stephan W."/>
            <person name="Strausberg R.L."/>
            <person name="Strempel S."/>
            <person name="Sturgill D."/>
            <person name="Sutton G."/>
            <person name="Sutton G.G."/>
            <person name="Tao W."/>
            <person name="Teichmann S."/>
            <person name="Tobari Y.N."/>
            <person name="Tomimura Y."/>
            <person name="Tsolas J.M."/>
            <person name="Valente V.L."/>
            <person name="Venter E."/>
            <person name="Venter J.C."/>
            <person name="Vicario S."/>
            <person name="Vieira F.G."/>
            <person name="Vilella A.J."/>
            <person name="Villasante A."/>
            <person name="Walenz B."/>
            <person name="Wang J."/>
            <person name="Wasserman M."/>
            <person name="Watts T."/>
            <person name="Wilson D."/>
            <person name="Wilson R.K."/>
            <person name="Wing R.A."/>
            <person name="Wolfner M.F."/>
            <person name="Wong A."/>
            <person name="Wong G.K."/>
            <person name="Wu C.I."/>
            <person name="Wu G."/>
            <person name="Yamamoto D."/>
            <person name="Yang H.P."/>
            <person name="Yang S.P."/>
            <person name="Yorke J.A."/>
            <person name="Yoshida K."/>
            <person name="Zdobnov E."/>
            <person name="Zhang P."/>
            <person name="Zhang Y."/>
            <person name="Zimin A.V."/>
            <person name="Baldwin J."/>
            <person name="Abdouelleil A."/>
            <person name="Abdulkadir J."/>
            <person name="Abebe A."/>
            <person name="Abera B."/>
            <person name="Abreu J."/>
            <person name="Acer S.C."/>
            <person name="Aftuck L."/>
            <person name="Alexander A."/>
            <person name="An P."/>
            <person name="Anderson E."/>
            <person name="Anderson S."/>
            <person name="Arachi H."/>
            <person name="Azer M."/>
            <person name="Bachantsang P."/>
            <person name="Barry A."/>
            <person name="Bayul T."/>
            <person name="Berlin A."/>
            <person name="Bessette D."/>
            <person name="Bloom T."/>
            <person name="Blye J."/>
            <person name="Boguslavskiy L."/>
            <person name="Bonnet C."/>
            <person name="Boukhgalter B."/>
            <person name="Bourzgui I."/>
            <person name="Brown A."/>
            <person name="Cahill P."/>
            <person name="Channer S."/>
            <person name="Cheshatsang Y."/>
            <person name="Chuda L."/>
            <person name="Citroen M."/>
            <person name="Collymore A."/>
            <person name="Cooke P."/>
            <person name="Costello M."/>
            <person name="D'Aco K."/>
            <person name="Daza R."/>
            <person name="De Haan G."/>
            <person name="DeGray S."/>
            <person name="DeMaso C."/>
            <person name="Dhargay N."/>
            <person name="Dooley K."/>
            <person name="Dooley E."/>
            <person name="Doricent M."/>
            <person name="Dorje P."/>
            <person name="Dorjee K."/>
            <person name="Dupes A."/>
            <person name="Elong R."/>
            <person name="Falk J."/>
            <person name="Farina A."/>
            <person name="Faro S."/>
            <person name="Ferguson D."/>
            <person name="Fisher S."/>
            <person name="Foley C.D."/>
            <person name="Franke A."/>
            <person name="Friedrich D."/>
            <person name="Gadbois L."/>
            <person name="Gearin G."/>
            <person name="Gearin C.R."/>
            <person name="Giannoukos G."/>
            <person name="Goode T."/>
            <person name="Graham J."/>
            <person name="Grandbois E."/>
            <person name="Grewal S."/>
            <person name="Gyaltsen K."/>
            <person name="Hafez N."/>
            <person name="Hagos B."/>
            <person name="Hall J."/>
            <person name="Henson C."/>
            <person name="Hollinger A."/>
            <person name="Honan T."/>
            <person name="Huard M.D."/>
            <person name="Hughes L."/>
            <person name="Hurhula B."/>
            <person name="Husby M.E."/>
            <person name="Kamat A."/>
            <person name="Kanga B."/>
            <person name="Kashin S."/>
            <person name="Khazanovich D."/>
            <person name="Kisner P."/>
            <person name="Lance K."/>
            <person name="Lara M."/>
            <person name="Lee W."/>
            <person name="Lennon N."/>
            <person name="Letendre F."/>
            <person name="LeVine R."/>
            <person name="Lipovsky A."/>
            <person name="Liu X."/>
            <person name="Liu J."/>
            <person name="Liu S."/>
            <person name="Lokyitsang T."/>
            <person name="Lokyitsang Y."/>
            <person name="Lubonja R."/>
            <person name="Lui A."/>
            <person name="MacDonald P."/>
            <person name="Magnisalis V."/>
            <person name="Maru K."/>
            <person name="Matthews C."/>
            <person name="McCusker W."/>
            <person name="McDonough S."/>
            <person name="Mehta T."/>
            <person name="Meldrim J."/>
            <person name="Meneus L."/>
            <person name="Mihai O."/>
            <person name="Mihalev A."/>
            <person name="Mihova T."/>
            <person name="Mittelman R."/>
            <person name="Mlenga V."/>
            <person name="Montmayeur A."/>
            <person name="Mulrain L."/>
            <person name="Navidi A."/>
            <person name="Naylor J."/>
            <person name="Negash T."/>
            <person name="Nguyen T."/>
            <person name="Nguyen N."/>
            <person name="Nicol R."/>
            <person name="Norbu C."/>
            <person name="Norbu N."/>
            <person name="Novod N."/>
            <person name="O'Neill B."/>
            <person name="Osman S."/>
            <person name="Markiewicz E."/>
            <person name="Oyono O.L."/>
            <person name="Patti C."/>
            <person name="Phunkhang P."/>
            <person name="Pierre F."/>
            <person name="Priest M."/>
            <person name="Raghuraman S."/>
            <person name="Rege F."/>
            <person name="Reyes R."/>
            <person name="Rise C."/>
            <person name="Rogov P."/>
            <person name="Ross K."/>
            <person name="Ryan E."/>
            <person name="Settipalli S."/>
            <person name="Shea T."/>
            <person name="Sherpa N."/>
            <person name="Shi L."/>
            <person name="Shih D."/>
            <person name="Sparrow T."/>
            <person name="Spaulding J."/>
            <person name="Stalker J."/>
            <person name="Stange-Thomann N."/>
            <person name="Stavropoulos S."/>
            <person name="Stone C."/>
            <person name="Strader C."/>
            <person name="Tesfaye S."/>
            <person name="Thomson T."/>
            <person name="Thoulutsang Y."/>
            <person name="Thoulutsang D."/>
            <person name="Topham K."/>
            <person name="Topping I."/>
            <person name="Tsamla T."/>
            <person name="Vassiliev H."/>
            <person name="Vo A."/>
            <person name="Wangchuk T."/>
            <person name="Wangdi T."/>
            <person name="Weiand M."/>
            <person name="Wilkinson J."/>
            <person name="Wilson A."/>
            <person name="Yadav S."/>
            <person name="Young G."/>
            <person name="Yu Q."/>
            <person name="Zembek L."/>
            <person name="Zhong D."/>
            <person name="Zimmer A."/>
            <person name="Zwirko Z."/>
            <person name="Jaffe D.B."/>
            <person name="Alvarez P."/>
            <person name="Brockman W."/>
            <person name="Butler J."/>
            <person name="Chin C."/>
            <person name="Gnerre S."/>
            <person name="Grabherr M."/>
            <person name="Kleber M."/>
            <person name="Mauceli E."/>
            <person name="MacCallum I."/>
        </authorList>
    </citation>
    <scope>NUCLEOTIDE SEQUENCE [LARGE SCALE GENOMIC DNA]</scope>
    <source>
        <strain evidence="1 2">TSC#14021-0224.01</strain>
    </source>
</reference>
<evidence type="ECO:0000313" key="1">
    <source>
        <dbReference type="EMBL" id="KQS44123.1"/>
    </source>
</evidence>
<name>A0A0Q5U5D2_DROER</name>
<keyword evidence="2" id="KW-1185">Reference proteome</keyword>